<evidence type="ECO:0000313" key="6">
    <source>
        <dbReference type="EMBL" id="SFR15261.1"/>
    </source>
</evidence>
<dbReference type="PROSITE" id="PS00922">
    <property type="entry name" value="TRANSGLYCOSYLASE"/>
    <property type="match status" value="1"/>
</dbReference>
<dbReference type="InterPro" id="IPR000189">
    <property type="entry name" value="Transglyc_AS"/>
</dbReference>
<reference evidence="6 7" key="1">
    <citation type="submission" date="2016-10" db="EMBL/GenBank/DDBJ databases">
        <authorList>
            <person name="de Groot N.N."/>
        </authorList>
    </citation>
    <scope>NUCLEOTIDE SEQUENCE [LARGE SCALE GENOMIC DNA]</scope>
    <source>
        <strain evidence="7">KMM 9023,NRIC 0796,JCM 17311,KCTC 23692</strain>
    </source>
</reference>
<dbReference type="GO" id="GO:0008933">
    <property type="term" value="F:peptidoglycan lytic transglycosylase activity"/>
    <property type="evidence" value="ECO:0007669"/>
    <property type="project" value="InterPro"/>
</dbReference>
<dbReference type="CDD" id="cd13401">
    <property type="entry name" value="Slt70-like"/>
    <property type="match status" value="1"/>
</dbReference>
<protein>
    <submittedName>
        <fullName evidence="6">Soluble lytic murein transglycosylase</fullName>
    </submittedName>
</protein>
<dbReference type="EMBL" id="FOYI01000009">
    <property type="protein sequence ID" value="SFR15261.1"/>
    <property type="molecule type" value="Genomic_DNA"/>
</dbReference>
<evidence type="ECO:0000259" key="5">
    <source>
        <dbReference type="Pfam" id="PF01464"/>
    </source>
</evidence>
<evidence type="ECO:0000256" key="2">
    <source>
        <dbReference type="ARBA" id="ARBA00009387"/>
    </source>
</evidence>
<evidence type="ECO:0000313" key="7">
    <source>
        <dbReference type="Proteomes" id="UP000199302"/>
    </source>
</evidence>
<dbReference type="RefSeq" id="WP_245759649.1">
    <property type="nucleotide sequence ID" value="NZ_FOYI01000009.1"/>
</dbReference>
<comment type="similarity">
    <text evidence="1">Belongs to the transglycosylase Slt family.</text>
</comment>
<dbReference type="GO" id="GO:0042597">
    <property type="term" value="C:periplasmic space"/>
    <property type="evidence" value="ECO:0007669"/>
    <property type="project" value="InterPro"/>
</dbReference>
<dbReference type="SUPFAM" id="SSF53955">
    <property type="entry name" value="Lysozyme-like"/>
    <property type="match status" value="1"/>
</dbReference>
<feature type="chain" id="PRO_5011796849" evidence="4">
    <location>
        <begin position="21"/>
        <end position="646"/>
    </location>
</feature>
<dbReference type="PANTHER" id="PTHR37423">
    <property type="entry name" value="SOLUBLE LYTIC MUREIN TRANSGLYCOSYLASE-RELATED"/>
    <property type="match status" value="1"/>
</dbReference>
<keyword evidence="7" id="KW-1185">Reference proteome</keyword>
<organism evidence="6 7">
    <name type="scientific">Poseidonocella sedimentorum</name>
    <dbReference type="NCBI Taxonomy" id="871652"/>
    <lineage>
        <taxon>Bacteria</taxon>
        <taxon>Pseudomonadati</taxon>
        <taxon>Pseudomonadota</taxon>
        <taxon>Alphaproteobacteria</taxon>
        <taxon>Rhodobacterales</taxon>
        <taxon>Roseobacteraceae</taxon>
        <taxon>Poseidonocella</taxon>
    </lineage>
</organism>
<feature type="domain" description="Transglycosylase SLT" evidence="5">
    <location>
        <begin position="485"/>
        <end position="590"/>
    </location>
</feature>
<sequence length="646" mass="70131">MIARLLLTVSLALAPMASPAAPPVRPLEAAMAALRAGDWDTATALGQREGSVGADIIEWQRLRAGRGNFDEVRAFLERRGDWPGLALLRRRSEGVAAEGAPAETKAFFQSALPQTGEGALAYAAALRASGQESAARDALVFAWRSLAMDPGTEAKFLSQHAALLADHQIARLDMLLWTGETEAARRLLDAAGAAISPGWAALAKARIALRAREDGVDALIEAIPAALAEDPGLAYERFLWRTRAGRNDSAVDLLLSRSTSAQALGEPERWANMRRQFARQAMRAGDLSRAYRIASSHHLTGGANYADLEWLAGYLSLKLHNPARALDHFKAMSAAVATPISLGRAGYWLGRSYEQIGDMEAATRAYGEAAKHQTGFYGLLAADRAGIAVDEALRGLEPYPDWREAGFTGSSVFQAGVLSLAAGELYLAERFFVHLSESLSEPEIGALGRMAEELGAPHIAVMLGKQAVRQEMMVERPYFAMHPVATRSDGLPPELVLSIARRESEFDPGVVSPVGARGLMQLMPGTAEEMAGDLGIGYSAGALLSDWGYNARLGAAYLRELSERFDGNPVMIAAAYNAGPSRPDRWMELYGDPRGGRIEEMVDWIEMIPFRETRNYVMRVTEAMIVYRMRLNRDPGRLSDLLVGRI</sequence>
<keyword evidence="3 4" id="KW-0732">Signal</keyword>
<feature type="signal peptide" evidence="4">
    <location>
        <begin position="1"/>
        <end position="20"/>
    </location>
</feature>
<proteinExistence type="inferred from homology"/>
<dbReference type="GO" id="GO:0000270">
    <property type="term" value="P:peptidoglycan metabolic process"/>
    <property type="evidence" value="ECO:0007669"/>
    <property type="project" value="InterPro"/>
</dbReference>
<dbReference type="PANTHER" id="PTHR37423:SF2">
    <property type="entry name" value="MEMBRANE-BOUND LYTIC MUREIN TRANSGLYCOSYLASE C"/>
    <property type="match status" value="1"/>
</dbReference>
<dbReference type="GO" id="GO:0016020">
    <property type="term" value="C:membrane"/>
    <property type="evidence" value="ECO:0007669"/>
    <property type="project" value="InterPro"/>
</dbReference>
<comment type="similarity">
    <text evidence="2">Belongs to the virb1 family.</text>
</comment>
<accession>A0A1I6ECG3</accession>
<dbReference type="InterPro" id="IPR023346">
    <property type="entry name" value="Lysozyme-like_dom_sf"/>
</dbReference>
<dbReference type="AlphaFoldDB" id="A0A1I6ECG3"/>
<dbReference type="InterPro" id="IPR008258">
    <property type="entry name" value="Transglycosylase_SLT_dom_1"/>
</dbReference>
<evidence type="ECO:0000256" key="4">
    <source>
        <dbReference type="SAM" id="SignalP"/>
    </source>
</evidence>
<dbReference type="Proteomes" id="UP000199302">
    <property type="component" value="Unassembled WGS sequence"/>
</dbReference>
<dbReference type="SUPFAM" id="SSF48435">
    <property type="entry name" value="Bacterial muramidases"/>
    <property type="match status" value="1"/>
</dbReference>
<dbReference type="Gene3D" id="1.25.20.10">
    <property type="entry name" value="Bacterial muramidases"/>
    <property type="match status" value="1"/>
</dbReference>
<dbReference type="InterPro" id="IPR008939">
    <property type="entry name" value="Lytic_TGlycosylase_superhlx_U"/>
</dbReference>
<dbReference type="Gene3D" id="1.10.530.10">
    <property type="match status" value="1"/>
</dbReference>
<evidence type="ECO:0000256" key="3">
    <source>
        <dbReference type="ARBA" id="ARBA00022729"/>
    </source>
</evidence>
<dbReference type="STRING" id="871652.SAMN04515673_109111"/>
<dbReference type="Pfam" id="PF01464">
    <property type="entry name" value="SLT"/>
    <property type="match status" value="1"/>
</dbReference>
<dbReference type="GO" id="GO:0004553">
    <property type="term" value="F:hydrolase activity, hydrolyzing O-glycosyl compounds"/>
    <property type="evidence" value="ECO:0007669"/>
    <property type="project" value="InterPro"/>
</dbReference>
<evidence type="ECO:0000256" key="1">
    <source>
        <dbReference type="ARBA" id="ARBA00007734"/>
    </source>
</evidence>
<name>A0A1I6ECG3_9RHOB</name>
<gene>
    <name evidence="6" type="ORF">SAMN04515673_109111</name>
</gene>